<proteinExistence type="predicted"/>
<feature type="domain" description="HTH araC/xylS-type" evidence="4">
    <location>
        <begin position="248"/>
        <end position="346"/>
    </location>
</feature>
<dbReference type="SUPFAM" id="SSF52317">
    <property type="entry name" value="Class I glutamine amidotransferase-like"/>
    <property type="match status" value="1"/>
</dbReference>
<dbReference type="InterPro" id="IPR009057">
    <property type="entry name" value="Homeodomain-like_sf"/>
</dbReference>
<dbReference type="Gene3D" id="3.40.50.880">
    <property type="match status" value="1"/>
</dbReference>
<keyword evidence="3" id="KW-0804">Transcription</keyword>
<dbReference type="Gene3D" id="1.10.10.60">
    <property type="entry name" value="Homeodomain-like"/>
    <property type="match status" value="2"/>
</dbReference>
<dbReference type="InterPro" id="IPR002818">
    <property type="entry name" value="DJ-1/PfpI"/>
</dbReference>
<sequence length="367" mass="40878">MNAPLSMNGSRRLVDGRECQHVALQREEEGYRLAILLFPGFSQLSLSSFLDPLRLANTVAGRRFFEWSVSTSNGKPVECACGLSVSADHAFSNIVSMVSSSARPHMVVLCAGERVEAHASAPLINLLRLCRRDRVPMAALGTATWLLAQGGMLNDAPCTIHWEKMPALTETFSRLNVMNNLFVRNDDLITCAGEFASFHLAMELVSNWLGEETASAVCHYTTAVQWRSGSDKQWSASSEFASVSNTMSEIISLMEQHIEDPLSLHDIAQCVGYSRRQIERLFDRYVSCSPSRYYMRLRVERAKQLVEHTNMPQVEIAVACGFGTASRFSKCFRDAFGRSPTEHRLWSAATRSIRREASPDTVASARI</sequence>
<evidence type="ECO:0000259" key="4">
    <source>
        <dbReference type="PROSITE" id="PS01124"/>
    </source>
</evidence>
<dbReference type="Pfam" id="PF01965">
    <property type="entry name" value="DJ-1_PfpI"/>
    <property type="match status" value="1"/>
</dbReference>
<protein>
    <submittedName>
        <fullName evidence="5">HTH-type transcriptional regulator glxA</fullName>
    </submittedName>
</protein>
<dbReference type="PROSITE" id="PS01124">
    <property type="entry name" value="HTH_ARAC_FAMILY_2"/>
    <property type="match status" value="1"/>
</dbReference>
<accession>A0A090EWH7</accession>
<keyword evidence="6" id="KW-1185">Reference proteome</keyword>
<keyword evidence="2" id="KW-0238">DNA-binding</keyword>
<keyword evidence="1" id="KW-0805">Transcription regulation</keyword>
<evidence type="ECO:0000256" key="3">
    <source>
        <dbReference type="ARBA" id="ARBA00023163"/>
    </source>
</evidence>
<evidence type="ECO:0000256" key="1">
    <source>
        <dbReference type="ARBA" id="ARBA00023015"/>
    </source>
</evidence>
<gene>
    <name evidence="5" type="ORF">MPL3356_100015</name>
</gene>
<dbReference type="CDD" id="cd03136">
    <property type="entry name" value="GATase1_AraC_ArgR_like"/>
    <property type="match status" value="1"/>
</dbReference>
<evidence type="ECO:0000256" key="2">
    <source>
        <dbReference type="ARBA" id="ARBA00023125"/>
    </source>
</evidence>
<dbReference type="Pfam" id="PF12833">
    <property type="entry name" value="HTH_18"/>
    <property type="match status" value="1"/>
</dbReference>
<name>A0A090EWH7_MESPL</name>
<evidence type="ECO:0000313" key="5">
    <source>
        <dbReference type="EMBL" id="CDX11463.1"/>
    </source>
</evidence>
<organism evidence="5 6">
    <name type="scientific">Mesorhizobium plurifarium</name>
    <dbReference type="NCBI Taxonomy" id="69974"/>
    <lineage>
        <taxon>Bacteria</taxon>
        <taxon>Pseudomonadati</taxon>
        <taxon>Pseudomonadota</taxon>
        <taxon>Alphaproteobacteria</taxon>
        <taxon>Hyphomicrobiales</taxon>
        <taxon>Phyllobacteriaceae</taxon>
        <taxon>Mesorhizobium</taxon>
    </lineage>
</organism>
<dbReference type="GO" id="GO:0043565">
    <property type="term" value="F:sequence-specific DNA binding"/>
    <property type="evidence" value="ECO:0007669"/>
    <property type="project" value="InterPro"/>
</dbReference>
<dbReference type="EMBL" id="CCMZ01000002">
    <property type="protein sequence ID" value="CDX11463.1"/>
    <property type="molecule type" value="Genomic_DNA"/>
</dbReference>
<reference evidence="6" key="1">
    <citation type="submission" date="2014-08" db="EMBL/GenBank/DDBJ databases">
        <authorList>
            <person name="Moulin L."/>
        </authorList>
    </citation>
    <scope>NUCLEOTIDE SEQUENCE [LARGE SCALE GENOMIC DNA]</scope>
</reference>
<evidence type="ECO:0000313" key="6">
    <source>
        <dbReference type="Proteomes" id="UP000045285"/>
    </source>
</evidence>
<dbReference type="SMART" id="SM00342">
    <property type="entry name" value="HTH_ARAC"/>
    <property type="match status" value="1"/>
</dbReference>
<dbReference type="PANTHER" id="PTHR43280:SF2">
    <property type="entry name" value="HTH-TYPE TRANSCRIPTIONAL REGULATOR EXSA"/>
    <property type="match status" value="1"/>
</dbReference>
<dbReference type="InterPro" id="IPR018060">
    <property type="entry name" value="HTH_AraC"/>
</dbReference>
<dbReference type="PANTHER" id="PTHR43280">
    <property type="entry name" value="ARAC-FAMILY TRANSCRIPTIONAL REGULATOR"/>
    <property type="match status" value="1"/>
</dbReference>
<dbReference type="SUPFAM" id="SSF46689">
    <property type="entry name" value="Homeodomain-like"/>
    <property type="match status" value="2"/>
</dbReference>
<dbReference type="AlphaFoldDB" id="A0A090EWH7"/>
<dbReference type="InterPro" id="IPR029062">
    <property type="entry name" value="Class_I_gatase-like"/>
</dbReference>
<dbReference type="GO" id="GO:0003700">
    <property type="term" value="F:DNA-binding transcription factor activity"/>
    <property type="evidence" value="ECO:0007669"/>
    <property type="project" value="InterPro"/>
</dbReference>
<dbReference type="Proteomes" id="UP000045285">
    <property type="component" value="Unassembled WGS sequence"/>
</dbReference>